<evidence type="ECO:0000313" key="3">
    <source>
        <dbReference type="Proteomes" id="UP000046067"/>
    </source>
</evidence>
<evidence type="ECO:0000256" key="1">
    <source>
        <dbReference type="SAM" id="MobiDB-lite"/>
    </source>
</evidence>
<gene>
    <name evidence="2" type="ORF">ERS013201_00698</name>
</gene>
<organism evidence="2 3">
    <name type="scientific">Vibrio cholerae</name>
    <dbReference type="NCBI Taxonomy" id="666"/>
    <lineage>
        <taxon>Bacteria</taxon>
        <taxon>Pseudomonadati</taxon>
        <taxon>Pseudomonadota</taxon>
        <taxon>Gammaproteobacteria</taxon>
        <taxon>Vibrionales</taxon>
        <taxon>Vibrionaceae</taxon>
        <taxon>Vibrio</taxon>
    </lineage>
</organism>
<dbReference type="EMBL" id="CWQJ01000003">
    <property type="protein sequence ID" value="CSB69475.1"/>
    <property type="molecule type" value="Genomic_DNA"/>
</dbReference>
<evidence type="ECO:0000313" key="2">
    <source>
        <dbReference type="EMBL" id="CSB69475.1"/>
    </source>
</evidence>
<dbReference type="Proteomes" id="UP000046067">
    <property type="component" value="Unassembled WGS sequence"/>
</dbReference>
<proteinExistence type="predicted"/>
<name>A0A655VI60_VIBCL</name>
<sequence>MTKMRASKKGTNTKPFGGLLRPRVSTRTRTSPRELEISTSSPRRKPRACASSWCIKHSASGTALYSSGTRRVIVPVCQCSRTRPVQSHKSYSSLGISGGAS</sequence>
<feature type="compositionally biased region" description="Polar residues" evidence="1">
    <location>
        <begin position="82"/>
        <end position="95"/>
    </location>
</feature>
<protein>
    <submittedName>
        <fullName evidence="2">Uncharacterized protein</fullName>
    </submittedName>
</protein>
<reference evidence="2 3" key="1">
    <citation type="submission" date="2015-07" db="EMBL/GenBank/DDBJ databases">
        <authorList>
            <consortium name="Pathogen Informatics"/>
        </authorList>
    </citation>
    <scope>NUCLEOTIDE SEQUENCE [LARGE SCALE GENOMIC DNA]</scope>
    <source>
        <strain evidence="2 3">A325</strain>
    </source>
</reference>
<feature type="region of interest" description="Disordered" evidence="1">
    <location>
        <begin position="82"/>
        <end position="101"/>
    </location>
</feature>
<feature type="region of interest" description="Disordered" evidence="1">
    <location>
        <begin position="1"/>
        <end position="47"/>
    </location>
</feature>
<accession>A0A655VI60</accession>
<dbReference type="AlphaFoldDB" id="A0A655VI60"/>